<dbReference type="Proteomes" id="UP000198728">
    <property type="component" value="Unassembled WGS sequence"/>
</dbReference>
<keyword evidence="2" id="KW-1185">Reference proteome</keyword>
<dbReference type="SMART" id="SM00855">
    <property type="entry name" value="PGAM"/>
    <property type="match status" value="1"/>
</dbReference>
<evidence type="ECO:0000313" key="1">
    <source>
        <dbReference type="EMBL" id="SFD27967.1"/>
    </source>
</evidence>
<dbReference type="Pfam" id="PF00300">
    <property type="entry name" value="His_Phos_1"/>
    <property type="match status" value="1"/>
</dbReference>
<protein>
    <submittedName>
        <fullName evidence="1">Broad specificity phosphatase PhoE</fullName>
    </submittedName>
</protein>
<dbReference type="STRING" id="441112.SAMN04488094_12613"/>
<evidence type="ECO:0000313" key="2">
    <source>
        <dbReference type="Proteomes" id="UP000198728"/>
    </source>
</evidence>
<gene>
    <name evidence="1" type="ORF">SAMN04488094_12613</name>
</gene>
<accession>A0A1I1R158</accession>
<dbReference type="RefSeq" id="WP_093362963.1">
    <property type="nucleotide sequence ID" value="NZ_FOLG01000026.1"/>
</dbReference>
<dbReference type="Gene3D" id="3.40.50.1240">
    <property type="entry name" value="Phosphoglycerate mutase-like"/>
    <property type="match status" value="1"/>
</dbReference>
<dbReference type="InterPro" id="IPR029033">
    <property type="entry name" value="His_PPase_superfam"/>
</dbReference>
<sequence>MGRLHLVRHGQASFGADDYDVLSDLGARQAARAGAVLPRDARAFSGTLRRHLDSATAAGFAVAQADPAWNEFDYLDVIGVAHPGLGSMAALRTHLAHEPAPLRAFQALYEDAVARWMEGGAGPYREPRRDFVARVQGTLDRAAGDGDAVVFTSGGVISAIVAGLLELTPMAARRIDRVLVNAGITTLATGRRGPQLLALNAQTHLQEDGFVTYR</sequence>
<dbReference type="AlphaFoldDB" id="A0A1I1R158"/>
<name>A0A1I1R158_9RHOB</name>
<dbReference type="OrthoDB" id="280692at2"/>
<dbReference type="EMBL" id="FOLG01000026">
    <property type="protein sequence ID" value="SFD27967.1"/>
    <property type="molecule type" value="Genomic_DNA"/>
</dbReference>
<dbReference type="SUPFAM" id="SSF53254">
    <property type="entry name" value="Phosphoglycerate mutase-like"/>
    <property type="match status" value="1"/>
</dbReference>
<reference evidence="1 2" key="1">
    <citation type="submission" date="2016-10" db="EMBL/GenBank/DDBJ databases">
        <authorList>
            <person name="de Groot N.N."/>
        </authorList>
    </citation>
    <scope>NUCLEOTIDE SEQUENCE [LARGE SCALE GENOMIC DNA]</scope>
    <source>
        <strain evidence="1 2">DSM 19548</strain>
    </source>
</reference>
<organism evidence="1 2">
    <name type="scientific">Tropicimonas isoalkanivorans</name>
    <dbReference type="NCBI Taxonomy" id="441112"/>
    <lineage>
        <taxon>Bacteria</taxon>
        <taxon>Pseudomonadati</taxon>
        <taxon>Pseudomonadota</taxon>
        <taxon>Alphaproteobacteria</taxon>
        <taxon>Rhodobacterales</taxon>
        <taxon>Roseobacteraceae</taxon>
        <taxon>Tropicimonas</taxon>
    </lineage>
</organism>
<dbReference type="InterPro" id="IPR013078">
    <property type="entry name" value="His_Pase_superF_clade-1"/>
</dbReference>
<proteinExistence type="predicted"/>